<reference evidence="4 5" key="1">
    <citation type="journal article" date="2016" name="Front. Microbiol.">
        <title>Genomic Resource of Rice Seed Associated Bacteria.</title>
        <authorList>
            <person name="Midha S."/>
            <person name="Bansal K."/>
            <person name="Sharma S."/>
            <person name="Kumar N."/>
            <person name="Patil P.P."/>
            <person name="Chaudhry V."/>
            <person name="Patil P.B."/>
        </authorList>
    </citation>
    <scope>NUCLEOTIDE SEQUENCE [LARGE SCALE GENOMIC DNA]</scope>
    <source>
        <strain evidence="4 5">NS226</strain>
    </source>
</reference>
<feature type="chain" id="PRO_5008041836" description="Curlin" evidence="3">
    <location>
        <begin position="20"/>
        <end position="162"/>
    </location>
</feature>
<dbReference type="InterPro" id="IPR009742">
    <property type="entry name" value="Curlin_rpt"/>
</dbReference>
<organism evidence="4 5">
    <name type="scientific">Aureimonas ureilytica</name>
    <dbReference type="NCBI Taxonomy" id="401562"/>
    <lineage>
        <taxon>Bacteria</taxon>
        <taxon>Pseudomonadati</taxon>
        <taxon>Pseudomonadota</taxon>
        <taxon>Alphaproteobacteria</taxon>
        <taxon>Hyphomicrobiales</taxon>
        <taxon>Aurantimonadaceae</taxon>
        <taxon>Aureimonas</taxon>
    </lineage>
</organism>
<dbReference type="Pfam" id="PF07012">
    <property type="entry name" value="Curlin_rpt"/>
    <property type="match status" value="1"/>
</dbReference>
<evidence type="ECO:0000256" key="2">
    <source>
        <dbReference type="ARBA" id="ARBA00022729"/>
    </source>
</evidence>
<dbReference type="AlphaFoldDB" id="A0A175RC13"/>
<evidence type="ECO:0000256" key="1">
    <source>
        <dbReference type="ARBA" id="ARBA00009766"/>
    </source>
</evidence>
<feature type="signal peptide" evidence="3">
    <location>
        <begin position="1"/>
        <end position="19"/>
    </location>
</feature>
<sequence length="162" mass="16696">MRLLAATVVSLLLASPALAGSGNVLTIAADPSAANRIDALLTGDDNRLTLSQTRTSSEGEANTINVRVNGHRNGTGRGQATLIADLPWGTLTQSGNSNVMEVSITGSDNLLAAVQRGSSNVMKTSISGDANWAAISQTGQNNLASFSQTGNGNMIAITQRSW</sequence>
<name>A0A175RC13_9HYPH</name>
<comment type="similarity">
    <text evidence="1">Belongs to the CsgA/CsgB family.</text>
</comment>
<protein>
    <recommendedName>
        <fullName evidence="6">Curlin</fullName>
    </recommendedName>
</protein>
<proteinExistence type="inferred from homology"/>
<evidence type="ECO:0000313" key="5">
    <source>
        <dbReference type="Proteomes" id="UP000078272"/>
    </source>
</evidence>
<keyword evidence="2 3" id="KW-0732">Signal</keyword>
<evidence type="ECO:0000313" key="4">
    <source>
        <dbReference type="EMBL" id="KTQ96432.1"/>
    </source>
</evidence>
<evidence type="ECO:0008006" key="6">
    <source>
        <dbReference type="Google" id="ProtNLM"/>
    </source>
</evidence>
<dbReference type="GO" id="GO:0007155">
    <property type="term" value="P:cell adhesion"/>
    <property type="evidence" value="ECO:0007669"/>
    <property type="project" value="InterPro"/>
</dbReference>
<gene>
    <name evidence="4" type="ORF">NS226_07555</name>
</gene>
<dbReference type="EMBL" id="LDPZ01000015">
    <property type="protein sequence ID" value="KTQ96432.1"/>
    <property type="molecule type" value="Genomic_DNA"/>
</dbReference>
<dbReference type="PATRIC" id="fig|401562.3.peg.835"/>
<dbReference type="GO" id="GO:0009289">
    <property type="term" value="C:pilus"/>
    <property type="evidence" value="ECO:0007669"/>
    <property type="project" value="InterPro"/>
</dbReference>
<evidence type="ECO:0000256" key="3">
    <source>
        <dbReference type="SAM" id="SignalP"/>
    </source>
</evidence>
<accession>A0A175RC13</accession>
<comment type="caution">
    <text evidence="4">The sequence shown here is derived from an EMBL/GenBank/DDBJ whole genome shotgun (WGS) entry which is preliminary data.</text>
</comment>
<dbReference type="Proteomes" id="UP000078272">
    <property type="component" value="Unassembled WGS sequence"/>
</dbReference>